<comment type="subcellular location">
    <subcellularLocation>
        <location evidence="2">Nucleus</location>
    </subcellularLocation>
</comment>
<keyword evidence="1 2" id="KW-0238">DNA-binding</keyword>
<feature type="region of interest" description="Disordered" evidence="3">
    <location>
        <begin position="331"/>
        <end position="369"/>
    </location>
</feature>
<dbReference type="InterPro" id="IPR050211">
    <property type="entry name" value="FOX_domain-containing"/>
</dbReference>
<dbReference type="PANTHER" id="PTHR11829">
    <property type="entry name" value="FORKHEAD BOX PROTEIN"/>
    <property type="match status" value="1"/>
</dbReference>
<dbReference type="GO" id="GO:0005634">
    <property type="term" value="C:nucleus"/>
    <property type="evidence" value="ECO:0007669"/>
    <property type="project" value="UniProtKB-SubCell"/>
</dbReference>
<dbReference type="InterPro" id="IPR036390">
    <property type="entry name" value="WH_DNA-bd_sf"/>
</dbReference>
<protein>
    <recommendedName>
        <fullName evidence="4">Fork-head domain-containing protein</fullName>
    </recommendedName>
</protein>
<organism evidence="5">
    <name type="scientific">Lichtheimia ramosa</name>
    <dbReference type="NCBI Taxonomy" id="688394"/>
    <lineage>
        <taxon>Eukaryota</taxon>
        <taxon>Fungi</taxon>
        <taxon>Fungi incertae sedis</taxon>
        <taxon>Mucoromycota</taxon>
        <taxon>Mucoromycotina</taxon>
        <taxon>Mucoromycetes</taxon>
        <taxon>Mucorales</taxon>
        <taxon>Lichtheimiaceae</taxon>
        <taxon>Lichtheimia</taxon>
    </lineage>
</organism>
<feature type="compositionally biased region" description="Polar residues" evidence="3">
    <location>
        <begin position="126"/>
        <end position="136"/>
    </location>
</feature>
<dbReference type="Pfam" id="PF00250">
    <property type="entry name" value="Forkhead"/>
    <property type="match status" value="1"/>
</dbReference>
<feature type="compositionally biased region" description="Low complexity" evidence="3">
    <location>
        <begin position="59"/>
        <end position="76"/>
    </location>
</feature>
<feature type="compositionally biased region" description="Low complexity" evidence="3">
    <location>
        <begin position="342"/>
        <end position="364"/>
    </location>
</feature>
<dbReference type="GO" id="GO:0000981">
    <property type="term" value="F:DNA-binding transcription factor activity, RNA polymerase II-specific"/>
    <property type="evidence" value="ECO:0007669"/>
    <property type="project" value="TreeGrafter"/>
</dbReference>
<feature type="region of interest" description="Disordered" evidence="3">
    <location>
        <begin position="117"/>
        <end position="157"/>
    </location>
</feature>
<dbReference type="PROSITE" id="PS50039">
    <property type="entry name" value="FORK_HEAD_3"/>
    <property type="match status" value="1"/>
</dbReference>
<gene>
    <name evidence="5" type="ORF">LRAMOSA03769</name>
</gene>
<dbReference type="InterPro" id="IPR001766">
    <property type="entry name" value="Fork_head_dom"/>
</dbReference>
<dbReference type="Gene3D" id="1.10.10.10">
    <property type="entry name" value="Winged helix-like DNA-binding domain superfamily/Winged helix DNA-binding domain"/>
    <property type="match status" value="1"/>
</dbReference>
<dbReference type="SUPFAM" id="SSF46785">
    <property type="entry name" value="Winged helix' DNA-binding domain"/>
    <property type="match status" value="1"/>
</dbReference>
<feature type="compositionally biased region" description="Low complexity" evidence="3">
    <location>
        <begin position="298"/>
        <end position="317"/>
    </location>
</feature>
<accession>A0A077WV65</accession>
<proteinExistence type="predicted"/>
<reference evidence="5" key="1">
    <citation type="journal article" date="2014" name="Genome Announc.">
        <title>De novo whole-genome sequence and genome annotation of Lichtheimia ramosa.</title>
        <authorList>
            <person name="Linde J."/>
            <person name="Schwartze V."/>
            <person name="Binder U."/>
            <person name="Lass-Florl C."/>
            <person name="Voigt K."/>
            <person name="Horn F."/>
        </authorList>
    </citation>
    <scope>NUCLEOTIDE SEQUENCE</scope>
    <source>
        <strain evidence="5">JMRC FSU:6197</strain>
    </source>
</reference>
<evidence type="ECO:0000313" key="5">
    <source>
        <dbReference type="EMBL" id="CDS11506.1"/>
    </source>
</evidence>
<dbReference type="PANTHER" id="PTHR11829:SF343">
    <property type="entry name" value="FORK-HEAD DOMAIN-CONTAINING PROTEIN"/>
    <property type="match status" value="1"/>
</dbReference>
<dbReference type="OrthoDB" id="5954824at2759"/>
<feature type="domain" description="Fork-head" evidence="4">
    <location>
        <begin position="158"/>
        <end position="265"/>
    </location>
</feature>
<dbReference type="PRINTS" id="PR00053">
    <property type="entry name" value="FORKHEAD"/>
</dbReference>
<dbReference type="EMBL" id="LK023346">
    <property type="protein sequence ID" value="CDS11506.1"/>
    <property type="molecule type" value="Genomic_DNA"/>
</dbReference>
<name>A0A077WV65_9FUNG</name>
<dbReference type="GO" id="GO:0000978">
    <property type="term" value="F:RNA polymerase II cis-regulatory region sequence-specific DNA binding"/>
    <property type="evidence" value="ECO:0007669"/>
    <property type="project" value="TreeGrafter"/>
</dbReference>
<feature type="region of interest" description="Disordered" evidence="3">
    <location>
        <begin position="1"/>
        <end position="88"/>
    </location>
</feature>
<feature type="DNA-binding region" description="Fork-head" evidence="2">
    <location>
        <begin position="158"/>
        <end position="265"/>
    </location>
</feature>
<evidence type="ECO:0000259" key="4">
    <source>
        <dbReference type="PROSITE" id="PS50039"/>
    </source>
</evidence>
<keyword evidence="2" id="KW-0539">Nucleus</keyword>
<dbReference type="PROSITE" id="PS00657">
    <property type="entry name" value="FORK_HEAD_1"/>
    <property type="match status" value="1"/>
</dbReference>
<dbReference type="InterPro" id="IPR036388">
    <property type="entry name" value="WH-like_DNA-bd_sf"/>
</dbReference>
<evidence type="ECO:0000256" key="3">
    <source>
        <dbReference type="SAM" id="MobiDB-lite"/>
    </source>
</evidence>
<dbReference type="SMART" id="SM00339">
    <property type="entry name" value="FH"/>
    <property type="match status" value="1"/>
</dbReference>
<sequence length="394" mass="44509">MAQQPQSHHAGIPKDDKVFPPAWKLDYSQTYSNAPQQQQHADLQDYYDPGGFRVRQHGPPSYIQQHQQHPHYQQMPTQPPAPLPQANSTTTAAAAAVAAQYYYPQAAAAYSHAYMPQQQQQQQQQPSMLDTTQQQAHPHANMAGLAAASSRPVRKRRRPPHSYASLIAQAILTSPEQRLTLREIYEWIQTRYPNLYEANETGWQNTIRHNLSLNRCFMKLPRVQQDGTRSKGSKGGYWAVDIDKLSHTNFGRQIIDSGFLGNLEYWQQQQWMEERRQQQKYLDFDLDNLVEQQVAPPSADTTSNTASNTNNTNTTANRAATTTSAIPHAGVIGQSQQRRDVSMSPESSTTSSMSTPMLSTNPSSHQQHPHLKFDLNDSPLNMNPSLMRVNNIIN</sequence>
<dbReference type="AlphaFoldDB" id="A0A077WV65"/>
<feature type="compositionally biased region" description="Polar residues" evidence="3">
    <location>
        <begin position="27"/>
        <end position="41"/>
    </location>
</feature>
<dbReference type="InterPro" id="IPR018122">
    <property type="entry name" value="TF_fork_head_CS_1"/>
</dbReference>
<feature type="region of interest" description="Disordered" evidence="3">
    <location>
        <begin position="295"/>
        <end position="317"/>
    </location>
</feature>
<dbReference type="CDD" id="cd00059">
    <property type="entry name" value="FH_FOX"/>
    <property type="match status" value="1"/>
</dbReference>
<evidence type="ECO:0000256" key="2">
    <source>
        <dbReference type="PROSITE-ProRule" id="PRU00089"/>
    </source>
</evidence>
<evidence type="ECO:0000256" key="1">
    <source>
        <dbReference type="ARBA" id="ARBA00023125"/>
    </source>
</evidence>